<feature type="compositionally biased region" description="Polar residues" evidence="1">
    <location>
        <begin position="134"/>
        <end position="159"/>
    </location>
</feature>
<evidence type="ECO:0000259" key="2">
    <source>
        <dbReference type="PROSITE" id="PS50013"/>
    </source>
</evidence>
<protein>
    <recommendedName>
        <fullName evidence="2">Chromo domain-containing protein</fullName>
    </recommendedName>
</protein>
<feature type="region of interest" description="Disordered" evidence="1">
    <location>
        <begin position="82"/>
        <end position="181"/>
    </location>
</feature>
<evidence type="ECO:0000313" key="4">
    <source>
        <dbReference type="Proteomes" id="UP001140510"/>
    </source>
</evidence>
<dbReference type="Gene3D" id="2.40.50.40">
    <property type="match status" value="1"/>
</dbReference>
<evidence type="ECO:0000313" key="3">
    <source>
        <dbReference type="EMBL" id="KAJ4401048.1"/>
    </source>
</evidence>
<feature type="compositionally biased region" description="Acidic residues" evidence="1">
    <location>
        <begin position="20"/>
        <end position="32"/>
    </location>
</feature>
<feature type="compositionally biased region" description="Polar residues" evidence="1">
    <location>
        <begin position="270"/>
        <end position="279"/>
    </location>
</feature>
<organism evidence="3 4">
    <name type="scientific">Didymella pomorum</name>
    <dbReference type="NCBI Taxonomy" id="749634"/>
    <lineage>
        <taxon>Eukaryota</taxon>
        <taxon>Fungi</taxon>
        <taxon>Dikarya</taxon>
        <taxon>Ascomycota</taxon>
        <taxon>Pezizomycotina</taxon>
        <taxon>Dothideomycetes</taxon>
        <taxon>Pleosporomycetidae</taxon>
        <taxon>Pleosporales</taxon>
        <taxon>Pleosporineae</taxon>
        <taxon>Didymellaceae</taxon>
        <taxon>Didymella</taxon>
    </lineage>
</organism>
<dbReference type="Proteomes" id="UP001140510">
    <property type="component" value="Unassembled WGS sequence"/>
</dbReference>
<feature type="compositionally biased region" description="Low complexity" evidence="1">
    <location>
        <begin position="10"/>
        <end position="19"/>
    </location>
</feature>
<feature type="compositionally biased region" description="Low complexity" evidence="1">
    <location>
        <begin position="97"/>
        <end position="108"/>
    </location>
</feature>
<dbReference type="AlphaFoldDB" id="A0A9W8Z9C7"/>
<dbReference type="InterPro" id="IPR000953">
    <property type="entry name" value="Chromo/chromo_shadow_dom"/>
</dbReference>
<sequence>MRLIGHDTDSSSSSSSSSSAEEDSAPESQEEFEAVRIIEQRGQGFALQYLIEWKGIDPETGEPWVPTWERASNAGAVLRASWKAEKARRAQEKKEATAAARRSTQQRGACEESPAQATQTRGARHIRVVESPDPSESANAADSPTESSQSHTTIASPTTIDLEASIPDSASPRVNIDVRGDSYNRGKYEAFSEIPESHSSLEKSAAEETTLESSQLFASQPAFIASGIVRETQSSAGDVSYIPVTQEELEFSLQSDSSDESDEDHVIGYSVSQSCASLD</sequence>
<evidence type="ECO:0000256" key="1">
    <source>
        <dbReference type="SAM" id="MobiDB-lite"/>
    </source>
</evidence>
<keyword evidence="4" id="KW-1185">Reference proteome</keyword>
<feature type="compositionally biased region" description="Basic and acidic residues" evidence="1">
    <location>
        <begin position="82"/>
        <end position="96"/>
    </location>
</feature>
<feature type="region of interest" description="Disordered" evidence="1">
    <location>
        <begin position="1"/>
        <end position="32"/>
    </location>
</feature>
<dbReference type="EMBL" id="JAPEVA010000079">
    <property type="protein sequence ID" value="KAJ4401048.1"/>
    <property type="molecule type" value="Genomic_DNA"/>
</dbReference>
<reference evidence="3" key="1">
    <citation type="submission" date="2022-10" db="EMBL/GenBank/DDBJ databases">
        <title>Tapping the CABI collections for fungal endophytes: first genome assemblies for Collariella, Neodidymelliopsis, Ascochyta clinopodiicola, Didymella pomorum, Didymosphaeria variabile, Neocosmospora piperis and Neocucurbitaria cava.</title>
        <authorList>
            <person name="Hill R."/>
        </authorList>
    </citation>
    <scope>NUCLEOTIDE SEQUENCE</scope>
    <source>
        <strain evidence="3">IMI 355091</strain>
    </source>
</reference>
<name>A0A9W8Z9C7_9PLEO</name>
<feature type="domain" description="Chromo" evidence="2">
    <location>
        <begin position="32"/>
        <end position="73"/>
    </location>
</feature>
<dbReference type="PROSITE" id="PS50013">
    <property type="entry name" value="CHROMO_2"/>
    <property type="match status" value="1"/>
</dbReference>
<feature type="region of interest" description="Disordered" evidence="1">
    <location>
        <begin position="251"/>
        <end position="279"/>
    </location>
</feature>
<accession>A0A9W8Z9C7</accession>
<comment type="caution">
    <text evidence="3">The sequence shown here is derived from an EMBL/GenBank/DDBJ whole genome shotgun (WGS) entry which is preliminary data.</text>
</comment>
<gene>
    <name evidence="3" type="ORF">N0V91_008188</name>
</gene>
<dbReference type="OrthoDB" id="3946581at2759"/>
<proteinExistence type="predicted"/>